<protein>
    <submittedName>
        <fullName evidence="2">Uncharacterized protein</fullName>
    </submittedName>
</protein>
<reference evidence="2 3" key="1">
    <citation type="journal article" date="2018" name="Front. Microbiol.">
        <title>Hydrolytic Capabilities as a Key to Environmental Success: Chitinolytic and Cellulolytic Acidobacteria From Acidic Sub-arctic Soils and Boreal Peatlands.</title>
        <authorList>
            <person name="Belova S.E."/>
            <person name="Ravin N.V."/>
            <person name="Pankratov T.A."/>
            <person name="Rakitin A.L."/>
            <person name="Ivanova A.A."/>
            <person name="Beletsky A.V."/>
            <person name="Mardanov A.V."/>
            <person name="Sinninghe Damste J.S."/>
            <person name="Dedysh S.N."/>
        </authorList>
    </citation>
    <scope>NUCLEOTIDE SEQUENCE [LARGE SCALE GENOMIC DNA]</scope>
    <source>
        <strain evidence="2 3">SBC82</strain>
    </source>
</reference>
<feature type="region of interest" description="Disordered" evidence="1">
    <location>
        <begin position="57"/>
        <end position="92"/>
    </location>
</feature>
<sequence>MASAGGRQKICPVERAQHKEGANIGSARAQRPKRALRVLPYSEPSSVHQAVLPGVLDDDLGHDRSQCPATPTDWTARKRSRHLPRGTRQLQP</sequence>
<dbReference type="KEGG" id="abas:ACPOL_1904"/>
<gene>
    <name evidence="2" type="ORF">ACPOL_1904</name>
</gene>
<proteinExistence type="predicted"/>
<organism evidence="2 3">
    <name type="scientific">Acidisarcina polymorpha</name>
    <dbReference type="NCBI Taxonomy" id="2211140"/>
    <lineage>
        <taxon>Bacteria</taxon>
        <taxon>Pseudomonadati</taxon>
        <taxon>Acidobacteriota</taxon>
        <taxon>Terriglobia</taxon>
        <taxon>Terriglobales</taxon>
        <taxon>Acidobacteriaceae</taxon>
        <taxon>Acidisarcina</taxon>
    </lineage>
</organism>
<dbReference type="Proteomes" id="UP000253606">
    <property type="component" value="Chromosome"/>
</dbReference>
<keyword evidence="3" id="KW-1185">Reference proteome</keyword>
<dbReference type="EMBL" id="CP030840">
    <property type="protein sequence ID" value="AXC11242.1"/>
    <property type="molecule type" value="Genomic_DNA"/>
</dbReference>
<name>A0A2Z5FWV7_9BACT</name>
<evidence type="ECO:0000313" key="2">
    <source>
        <dbReference type="EMBL" id="AXC11242.1"/>
    </source>
</evidence>
<dbReference type="AlphaFoldDB" id="A0A2Z5FWV7"/>
<accession>A0A2Z5FWV7</accession>
<evidence type="ECO:0000313" key="3">
    <source>
        <dbReference type="Proteomes" id="UP000253606"/>
    </source>
</evidence>
<evidence type="ECO:0000256" key="1">
    <source>
        <dbReference type="SAM" id="MobiDB-lite"/>
    </source>
</evidence>